<feature type="compositionally biased region" description="Polar residues" evidence="1">
    <location>
        <begin position="122"/>
        <end position="144"/>
    </location>
</feature>
<keyword evidence="4" id="KW-1185">Reference proteome</keyword>
<dbReference type="InterPro" id="IPR057227">
    <property type="entry name" value="DUF7905"/>
</dbReference>
<organism evidence="3 4">
    <name type="scientific">Emydomyces testavorans</name>
    <dbReference type="NCBI Taxonomy" id="2070801"/>
    <lineage>
        <taxon>Eukaryota</taxon>
        <taxon>Fungi</taxon>
        <taxon>Dikarya</taxon>
        <taxon>Ascomycota</taxon>
        <taxon>Pezizomycotina</taxon>
        <taxon>Eurotiomycetes</taxon>
        <taxon>Eurotiomycetidae</taxon>
        <taxon>Onygenales</taxon>
        <taxon>Nannizziopsiaceae</taxon>
        <taxon>Emydomyces</taxon>
    </lineage>
</organism>
<sequence>MEDHRYELVGAQEWQLDGDEPAPKPTKNRSLQHGHSKDVTLDNIKAQASTQHAVLARTQNTYELQNSTTSGLVPKGPSPAQPYTPFPTTGRTVQAAKHPDLGNQGVPIASSASRTRPVWVNSPRTPNRESLPQANNPSRSSQDTPAKAAWRAGHPCTGRIKLPAPYGQLKQKVIDHNRIKSPGEAERIFFGQIMAESGTFIAPPHNGDQVLRAWGTSNQVRHARLLVSRGLAMYTPQEAPTKKKSDHFVKIQSYCEQKEERISQVEKHDLVLQLLRQKPDPSSKFPETLVFLWPTDELPMDASLGLHLEALDPLRVEFGCPIYVDDELPNCIRVDAYDHDTILKIVDRLRAEWAELLATMHVKIRLYLVQPPRNFTNCEFEISRSQTANGIVLSIPTLHGVCMDSAPNQNRKQELIRTKNENRLREALTRSLQGLRFLRGHVRMRVNFGTFVLDEYRVPKGKPRYSYEEFRAMLFHSKTKGHLIPGLNFGHAGQDLLTRIATATDLLSPYDATSTSLEDAKPLYAVNFEFAGEDASVLRLEAEFARSPGSELFEVSQRRWIRPQESNRVGDKRPPLQIGIIDFESSDWQLEIRALDFQEPSSIAQSLRAFSHSIHFKPGAVLGFRQNTGRRVTFSNLVPVNRLVEKTALRYRLKGTSYILEVARYDEYFRAMPGTNEITEIPMTSWGASIFDLQWDNMLGQHANFRLGHKAEWIPSLSTFFPSVQIAGPPDVCTGFDQFMELVKRVAFILSPAPKPGTVMALNTAVSKMRP</sequence>
<evidence type="ECO:0000313" key="3">
    <source>
        <dbReference type="EMBL" id="WEW55851.1"/>
    </source>
</evidence>
<dbReference type="Pfam" id="PF25482">
    <property type="entry name" value="DUF7905"/>
    <property type="match status" value="1"/>
</dbReference>
<reference evidence="3" key="1">
    <citation type="submission" date="2023-03" db="EMBL/GenBank/DDBJ databases">
        <title>Emydomyces testavorans Genome Sequence.</title>
        <authorList>
            <person name="Hoyer L."/>
        </authorList>
    </citation>
    <scope>NUCLEOTIDE SEQUENCE</scope>
    <source>
        <strain evidence="3">16-2883</strain>
    </source>
</reference>
<evidence type="ECO:0000259" key="2">
    <source>
        <dbReference type="Pfam" id="PF25482"/>
    </source>
</evidence>
<protein>
    <recommendedName>
        <fullName evidence="2">DUF7905 domain-containing protein</fullName>
    </recommendedName>
</protein>
<feature type="compositionally biased region" description="Pro residues" evidence="1">
    <location>
        <begin position="76"/>
        <end position="85"/>
    </location>
</feature>
<feature type="region of interest" description="Disordered" evidence="1">
    <location>
        <begin position="66"/>
        <end position="148"/>
    </location>
</feature>
<evidence type="ECO:0000313" key="4">
    <source>
        <dbReference type="Proteomes" id="UP001219355"/>
    </source>
</evidence>
<dbReference type="EMBL" id="CP120627">
    <property type="protein sequence ID" value="WEW55851.1"/>
    <property type="molecule type" value="Genomic_DNA"/>
</dbReference>
<dbReference type="Proteomes" id="UP001219355">
    <property type="component" value="Chromosome 1"/>
</dbReference>
<feature type="region of interest" description="Disordered" evidence="1">
    <location>
        <begin position="1"/>
        <end position="37"/>
    </location>
</feature>
<accession>A0AAF0DDS8</accession>
<proteinExistence type="predicted"/>
<gene>
    <name evidence="3" type="ORF">PRK78_001284</name>
</gene>
<dbReference type="AlphaFoldDB" id="A0AAF0DDS8"/>
<evidence type="ECO:0000256" key="1">
    <source>
        <dbReference type="SAM" id="MobiDB-lite"/>
    </source>
</evidence>
<feature type="domain" description="DUF7905" evidence="2">
    <location>
        <begin position="411"/>
        <end position="723"/>
    </location>
</feature>
<name>A0AAF0DDS8_9EURO</name>